<keyword evidence="7" id="KW-0460">Magnesium</keyword>
<evidence type="ECO:0000256" key="7">
    <source>
        <dbReference type="ARBA" id="ARBA00022842"/>
    </source>
</evidence>
<dbReference type="Proteomes" id="UP000015961">
    <property type="component" value="Unassembled WGS sequence"/>
</dbReference>
<dbReference type="OrthoDB" id="9805316at2"/>
<dbReference type="InterPro" id="IPR008949">
    <property type="entry name" value="Isoprenoid_synthase_dom_sf"/>
</dbReference>
<dbReference type="SUPFAM" id="SSF48576">
    <property type="entry name" value="Terpenoid synthases"/>
    <property type="match status" value="1"/>
</dbReference>
<evidence type="ECO:0000256" key="5">
    <source>
        <dbReference type="ARBA" id="ARBA00022679"/>
    </source>
</evidence>
<dbReference type="PANTHER" id="PTHR43281:SF1">
    <property type="entry name" value="FARNESYL DIPHOSPHATE SYNTHASE"/>
    <property type="match status" value="1"/>
</dbReference>
<evidence type="ECO:0000256" key="10">
    <source>
        <dbReference type="ARBA" id="ARBA00032873"/>
    </source>
</evidence>
<dbReference type="RefSeq" id="WP_016184585.1">
    <property type="nucleotide sequence ID" value="NZ_ASWO01000001.1"/>
</dbReference>
<comment type="similarity">
    <text evidence="2 12">Belongs to the FPP/GGPP synthase family.</text>
</comment>
<dbReference type="PROSITE" id="PS00723">
    <property type="entry name" value="POLYPRENYL_SYNTHASE_1"/>
    <property type="match status" value="1"/>
</dbReference>
<dbReference type="GO" id="GO:0004337">
    <property type="term" value="F:(2E,6E)-farnesyl diphosphate synthase activity"/>
    <property type="evidence" value="ECO:0007669"/>
    <property type="project" value="UniProtKB-EC"/>
</dbReference>
<keyword evidence="6" id="KW-0479">Metal-binding</keyword>
<comment type="catalytic activity">
    <reaction evidence="11">
        <text>isopentenyl diphosphate + (2E)-geranyl diphosphate = (2E,6E)-farnesyl diphosphate + diphosphate</text>
        <dbReference type="Rhea" id="RHEA:19361"/>
        <dbReference type="ChEBI" id="CHEBI:33019"/>
        <dbReference type="ChEBI" id="CHEBI:58057"/>
        <dbReference type="ChEBI" id="CHEBI:128769"/>
        <dbReference type="ChEBI" id="CHEBI:175763"/>
        <dbReference type="EC" id="2.5.1.10"/>
    </reaction>
</comment>
<dbReference type="eggNOG" id="COG0142">
    <property type="taxonomic scope" value="Bacteria"/>
</dbReference>
<dbReference type="PANTHER" id="PTHR43281">
    <property type="entry name" value="FARNESYL DIPHOSPHATE SYNTHASE"/>
    <property type="match status" value="1"/>
</dbReference>
<evidence type="ECO:0000256" key="2">
    <source>
        <dbReference type="ARBA" id="ARBA00006706"/>
    </source>
</evidence>
<protein>
    <recommendedName>
        <fullName evidence="4">Farnesyl diphosphate synthase</fullName>
        <ecNumber evidence="3">2.5.1.10</ecNumber>
    </recommendedName>
    <alternativeName>
        <fullName evidence="10">(2E,6E)-farnesyl diphosphate synthase</fullName>
    </alternativeName>
    <alternativeName>
        <fullName evidence="9">Geranyltranstransferase</fullName>
    </alternativeName>
</protein>
<sequence>MSDAQMYLVEVEKKLVQAVSDYTNEERLAESMHYSIAAGGKRIRPLLLLSTVLLFQETIPSAAVDTAAALEMIHTYSLIHDDLPAMDDDDLRRGKPTNHKVFGEDMAILAGDALLTLAFQVVAMADLDATSLVELIRLLAETAGPKGMVAGQVADMRAEKRQVDQIELQAIHERKTGELIRFALLAGGIIGKAPKEDYVALDRLARKIGLAFQIRDDVLDVISTTAELGKTAHRDEVLEKSTYPKLLGLNEAKAALAQELQDATAILTLLAQKGYTITPLQRIIEQLALKEEA</sequence>
<dbReference type="SFLD" id="SFLDG01017">
    <property type="entry name" value="Polyprenyl_Transferase_Like"/>
    <property type="match status" value="1"/>
</dbReference>
<dbReference type="SFLD" id="SFLDS00005">
    <property type="entry name" value="Isoprenoid_Synthase_Type_I"/>
    <property type="match status" value="1"/>
</dbReference>
<accession>S0LDJ3</accession>
<evidence type="ECO:0000256" key="11">
    <source>
        <dbReference type="ARBA" id="ARBA00049399"/>
    </source>
</evidence>
<comment type="caution">
    <text evidence="13">The sequence shown here is derived from an EMBL/GenBank/DDBJ whole genome shotgun (WGS) entry which is preliminary data.</text>
</comment>
<keyword evidence="8" id="KW-0414">Isoprene biosynthesis</keyword>
<evidence type="ECO:0000256" key="6">
    <source>
        <dbReference type="ARBA" id="ARBA00022723"/>
    </source>
</evidence>
<dbReference type="InterPro" id="IPR000092">
    <property type="entry name" value="Polyprenyl_synt"/>
</dbReference>
<dbReference type="GO" id="GO:0016114">
    <property type="term" value="P:terpenoid biosynthetic process"/>
    <property type="evidence" value="ECO:0007669"/>
    <property type="project" value="UniProtKB-ARBA"/>
</dbReference>
<evidence type="ECO:0000313" key="14">
    <source>
        <dbReference type="Proteomes" id="UP000015961"/>
    </source>
</evidence>
<evidence type="ECO:0000256" key="3">
    <source>
        <dbReference type="ARBA" id="ARBA00012439"/>
    </source>
</evidence>
<dbReference type="NCBIfam" id="NF045485">
    <property type="entry name" value="FPPsyn"/>
    <property type="match status" value="1"/>
</dbReference>
<evidence type="ECO:0000256" key="1">
    <source>
        <dbReference type="ARBA" id="ARBA00001946"/>
    </source>
</evidence>
<reference evidence="13 14" key="1">
    <citation type="submission" date="2013-03" db="EMBL/GenBank/DDBJ databases">
        <title>The Genome Sequence of Enterococcus sulfureus ATCC_49903 (PacBio/Illumina hybrid assembly).</title>
        <authorList>
            <consortium name="The Broad Institute Genomics Platform"/>
            <consortium name="The Broad Institute Genome Sequencing Center for Infectious Disease"/>
            <person name="Earl A."/>
            <person name="Russ C."/>
            <person name="Gilmore M."/>
            <person name="Surin D."/>
            <person name="Walker B."/>
            <person name="Young S."/>
            <person name="Zeng Q."/>
            <person name="Gargeya S."/>
            <person name="Fitzgerald M."/>
            <person name="Haas B."/>
            <person name="Abouelleil A."/>
            <person name="Allen A.W."/>
            <person name="Alvarado L."/>
            <person name="Arachchi H.M."/>
            <person name="Berlin A.M."/>
            <person name="Chapman S.B."/>
            <person name="Gainer-Dewar J."/>
            <person name="Goldberg J."/>
            <person name="Griggs A."/>
            <person name="Gujja S."/>
            <person name="Hansen M."/>
            <person name="Howarth C."/>
            <person name="Imamovic A."/>
            <person name="Ireland A."/>
            <person name="Larimer J."/>
            <person name="McCowan C."/>
            <person name="Murphy C."/>
            <person name="Pearson M."/>
            <person name="Poon T.W."/>
            <person name="Priest M."/>
            <person name="Roberts A."/>
            <person name="Saif S."/>
            <person name="Shea T."/>
            <person name="Sisk P."/>
            <person name="Sykes S."/>
            <person name="Wortman J."/>
            <person name="Nusbaum C."/>
            <person name="Birren B."/>
        </authorList>
    </citation>
    <scope>NUCLEOTIDE SEQUENCE [LARGE SCALE GENOMIC DNA]</scope>
    <source>
        <strain evidence="13 14">ATCC 49903</strain>
    </source>
</reference>
<dbReference type="FunFam" id="1.10.600.10:FF:000001">
    <property type="entry name" value="Geranylgeranyl diphosphate synthase"/>
    <property type="match status" value="1"/>
</dbReference>
<name>S0LDJ3_9ENTE</name>
<keyword evidence="5 12" id="KW-0808">Transferase</keyword>
<dbReference type="PROSITE" id="PS00444">
    <property type="entry name" value="POLYPRENYL_SYNTHASE_2"/>
    <property type="match status" value="1"/>
</dbReference>
<dbReference type="EC" id="2.5.1.10" evidence="3"/>
<dbReference type="GO" id="GO:0046872">
    <property type="term" value="F:metal ion binding"/>
    <property type="evidence" value="ECO:0007669"/>
    <property type="project" value="UniProtKB-KW"/>
</dbReference>
<dbReference type="CDD" id="cd00685">
    <property type="entry name" value="Trans_IPPS_HT"/>
    <property type="match status" value="1"/>
</dbReference>
<dbReference type="Gene3D" id="1.10.600.10">
    <property type="entry name" value="Farnesyl Diphosphate Synthase"/>
    <property type="match status" value="1"/>
</dbReference>
<evidence type="ECO:0000313" key="13">
    <source>
        <dbReference type="EMBL" id="EOT87037.1"/>
    </source>
</evidence>
<evidence type="ECO:0000256" key="4">
    <source>
        <dbReference type="ARBA" id="ARBA00015100"/>
    </source>
</evidence>
<dbReference type="EMBL" id="ASWO01000001">
    <property type="protein sequence ID" value="EOT87037.1"/>
    <property type="molecule type" value="Genomic_DNA"/>
</dbReference>
<dbReference type="Pfam" id="PF00348">
    <property type="entry name" value="polyprenyl_synt"/>
    <property type="match status" value="1"/>
</dbReference>
<dbReference type="STRING" id="1140003.OMY_00093"/>
<evidence type="ECO:0000256" key="12">
    <source>
        <dbReference type="RuleBase" id="RU004466"/>
    </source>
</evidence>
<dbReference type="InterPro" id="IPR053378">
    <property type="entry name" value="Prenyl_diphosphate_synthase"/>
</dbReference>
<keyword evidence="14" id="KW-1185">Reference proteome</keyword>
<dbReference type="PATRIC" id="fig|1140003.3.peg.91"/>
<comment type="cofactor">
    <cofactor evidence="1">
        <name>Mg(2+)</name>
        <dbReference type="ChEBI" id="CHEBI:18420"/>
    </cofactor>
</comment>
<dbReference type="AlphaFoldDB" id="S0LDJ3"/>
<dbReference type="GO" id="GO:0005737">
    <property type="term" value="C:cytoplasm"/>
    <property type="evidence" value="ECO:0007669"/>
    <property type="project" value="UniProtKB-ARBA"/>
</dbReference>
<dbReference type="InterPro" id="IPR033749">
    <property type="entry name" value="Polyprenyl_synt_CS"/>
</dbReference>
<organism evidence="13 14">
    <name type="scientific">Enterococcus sulfureus ATCC 49903</name>
    <dbReference type="NCBI Taxonomy" id="1140003"/>
    <lineage>
        <taxon>Bacteria</taxon>
        <taxon>Bacillati</taxon>
        <taxon>Bacillota</taxon>
        <taxon>Bacilli</taxon>
        <taxon>Lactobacillales</taxon>
        <taxon>Enterococcaceae</taxon>
        <taxon>Enterococcus</taxon>
    </lineage>
</organism>
<evidence type="ECO:0000256" key="9">
    <source>
        <dbReference type="ARBA" id="ARBA00032380"/>
    </source>
</evidence>
<proteinExistence type="inferred from homology"/>
<gene>
    <name evidence="13" type="ORF">I573_00092</name>
</gene>
<evidence type="ECO:0000256" key="8">
    <source>
        <dbReference type="ARBA" id="ARBA00023229"/>
    </source>
</evidence>